<dbReference type="RefSeq" id="WP_045800697.1">
    <property type="nucleotide sequence ID" value="NZ_CP011071.1"/>
</dbReference>
<dbReference type="GO" id="GO:0008270">
    <property type="term" value="F:zinc ion binding"/>
    <property type="evidence" value="ECO:0007669"/>
    <property type="project" value="InterPro"/>
</dbReference>
<feature type="transmembrane region" description="Helical" evidence="1">
    <location>
        <begin position="421"/>
        <end position="441"/>
    </location>
</feature>
<keyword evidence="1" id="KW-0812">Transmembrane</keyword>
<feature type="transmembrane region" description="Helical" evidence="1">
    <location>
        <begin position="367"/>
        <end position="386"/>
    </location>
</feature>
<gene>
    <name evidence="3" type="ORF">VC82_151</name>
</gene>
<feature type="transmembrane region" description="Helical" evidence="1">
    <location>
        <begin position="20"/>
        <end position="41"/>
    </location>
</feature>
<dbReference type="InterPro" id="IPR027268">
    <property type="entry name" value="Peptidase_M4/M1_CTD_sf"/>
</dbReference>
<dbReference type="HOGENOM" id="CLU_007999_0_0_10"/>
<feature type="transmembrane region" description="Helical" evidence="1">
    <location>
        <begin position="63"/>
        <end position="84"/>
    </location>
</feature>
<name>A0A0D5YPN5_9FLAO</name>
<evidence type="ECO:0000313" key="3">
    <source>
        <dbReference type="EMBL" id="AKA33843.1"/>
    </source>
</evidence>
<dbReference type="GO" id="GO:0008237">
    <property type="term" value="F:metallopeptidase activity"/>
    <property type="evidence" value="ECO:0007669"/>
    <property type="project" value="InterPro"/>
</dbReference>
<keyword evidence="4" id="KW-1185">Reference proteome</keyword>
<feature type="transmembrane region" description="Helical" evidence="1">
    <location>
        <begin position="179"/>
        <end position="196"/>
    </location>
</feature>
<feature type="transmembrane region" description="Helical" evidence="1">
    <location>
        <begin position="447"/>
        <end position="466"/>
    </location>
</feature>
<feature type="transmembrane region" description="Helical" evidence="1">
    <location>
        <begin position="473"/>
        <end position="490"/>
    </location>
</feature>
<feature type="transmembrane region" description="Helical" evidence="1">
    <location>
        <begin position="327"/>
        <end position="347"/>
    </location>
</feature>
<dbReference type="Pfam" id="PF01433">
    <property type="entry name" value="Peptidase_M1"/>
    <property type="match status" value="1"/>
</dbReference>
<feature type="domain" description="Peptidase M1 membrane alanine aminopeptidase" evidence="2">
    <location>
        <begin position="857"/>
        <end position="1049"/>
    </location>
</feature>
<evidence type="ECO:0000313" key="4">
    <source>
        <dbReference type="Proteomes" id="UP000032726"/>
    </source>
</evidence>
<keyword evidence="1" id="KW-0472">Membrane</keyword>
<dbReference type="STRING" id="516051.VC82_151"/>
<protein>
    <recommendedName>
        <fullName evidence="2">Peptidase M1 membrane alanine aminopeptidase domain-containing protein</fullName>
    </recommendedName>
</protein>
<feature type="transmembrane region" description="Helical" evidence="1">
    <location>
        <begin position="105"/>
        <end position="130"/>
    </location>
</feature>
<dbReference type="KEGG" id="mlt:VC82_151"/>
<dbReference type="SUPFAM" id="SSF55486">
    <property type="entry name" value="Metalloproteases ('zincins'), catalytic domain"/>
    <property type="match status" value="1"/>
</dbReference>
<dbReference type="AlphaFoldDB" id="A0A0D5YPN5"/>
<feature type="transmembrane region" description="Helical" evidence="1">
    <location>
        <begin position="242"/>
        <end position="260"/>
    </location>
</feature>
<evidence type="ECO:0000259" key="2">
    <source>
        <dbReference type="Pfam" id="PF01433"/>
    </source>
</evidence>
<feature type="transmembrane region" description="Helical" evidence="1">
    <location>
        <begin position="150"/>
        <end position="172"/>
    </location>
</feature>
<organism evidence="3 4">
    <name type="scientific">Flagellimonas lutaonensis</name>
    <dbReference type="NCBI Taxonomy" id="516051"/>
    <lineage>
        <taxon>Bacteria</taxon>
        <taxon>Pseudomonadati</taxon>
        <taxon>Bacteroidota</taxon>
        <taxon>Flavobacteriia</taxon>
        <taxon>Flavobacteriales</taxon>
        <taxon>Flavobacteriaceae</taxon>
        <taxon>Flagellimonas</taxon>
    </lineage>
</organism>
<dbReference type="OrthoDB" id="100605at2"/>
<feature type="transmembrane region" description="Helical" evidence="1">
    <location>
        <begin position="524"/>
        <end position="549"/>
    </location>
</feature>
<dbReference type="InterPro" id="IPR014782">
    <property type="entry name" value="Peptidase_M1_dom"/>
</dbReference>
<sequence>MLRSIYSYELKRLLKQPAIYFYFIVFFGIALLSMLGTGGFFDGVSETKKEVGFLNSTHQINFIFQYFNKFFMFLLPAIIGMVIYKDYKSNVHPILYSYPIKKSDFLLGKFLSSLTIVFLITLSVGFAFYLGEYILGTDNPMIGPTNFWGYVSAYLFFVWPNMFVYGLMIFIVVASLRNIYAGFISIILLFFIQIMIDNLFEGTPLLFALFDPFGKNAVAYETRFWTISEQNVQQIPLLGVVLWNRLLWTTLGLLLFGLFYKKFKLEQETFRLLPGIGKRKSGKEQKSKLIQSRIKNTEVTIDFSFLEQVKAMLKLSAIDFRFIIKNWLFQVLVFFGVLALVFAVSRVTNRADMTYLPLTRIVLAVPMYFFSLVIMLMTFIYAGMLVHRSRIAKSNQLIDTTATTNWVLLGSKILALLKVQLLLLLVVMLCGIGLQLYNGYYHLEIDLYLFHLLILTFPTLIIWAALSVFIHTLVPNVYVGIFLLLLIWIGKDQLPQIGIETNLLRFNSPPQLTYSDLNGFGHGLLAHLIINAYWLSFSVILILLTYLFWERGYSHSLKERIAKAVQKLKGHTFYTFLLLLGLFFAWGIYIFQEEESSSKTVGNNEQILQDFKTNFGKYKSTIQPKITSVKLNVELFPESNSFQTSGSYILVNQSPERIDTLLIKTGYDEITDYFFSVTSRIIQKDDALQFAVHVLEKSIESGDSLQMEFEIKNKPNTLFYQNSSILQNGTFLRTDILPRLGYFFDDEYYEPTDSIARHTNFYSPDADLVDIETVISTSHLQTAIAPGTLIKQWAENNRNYFHYKTEKKIKFAFAFHSGDFSVSKSNHKGVNVEIYHHENHTFNLKDITDGLNASLAYNSRFFGSYQHDDIKTIEFPVTEGTYATIMSNTIPTSEARFILSNGEAKNHINLSFYVQAHELTHHWWGNQLMPADALGAKMLTESITEYISLRIYEEHFGKEKAQHFLSLQRQRYLEGRTRDAGKESPLYLVRPEQEYIAYGKGAMAFNTLQYYVGEENLNNLLKEFLKKYKFRVDQYPTSTDLITHLKNEIPVEFHYIIQDMMESITFYDNKIIDTKELPNNQLEIIFSIRKMDSIQKNEVEAANVFLTIGQYDSDGNLLQIEEVKASSGENNITIYKKPGATHILLDPFLHFIELNVEDNRQNIVTKE</sequence>
<dbReference type="Proteomes" id="UP000032726">
    <property type="component" value="Chromosome"/>
</dbReference>
<keyword evidence="1" id="KW-1133">Transmembrane helix</keyword>
<accession>A0A0D5YPN5</accession>
<feature type="transmembrane region" description="Helical" evidence="1">
    <location>
        <begin position="570"/>
        <end position="591"/>
    </location>
</feature>
<dbReference type="Gene3D" id="1.10.390.10">
    <property type="entry name" value="Neutral Protease Domain 2"/>
    <property type="match status" value="1"/>
</dbReference>
<reference evidence="3 4" key="1">
    <citation type="submission" date="2015-03" db="EMBL/GenBank/DDBJ databases">
        <title>Complete genome sequence of Muricauda lutaonensis CC-HSB-11T, isolated from a coastal hot spring.</title>
        <authorList>
            <person name="Kim K.M."/>
        </authorList>
    </citation>
    <scope>NUCLEOTIDE SEQUENCE [LARGE SCALE GENOMIC DNA]</scope>
    <source>
        <strain evidence="3 4">CC-HSB-11</strain>
    </source>
</reference>
<dbReference type="EMBL" id="CP011071">
    <property type="protein sequence ID" value="AKA33843.1"/>
    <property type="molecule type" value="Genomic_DNA"/>
</dbReference>
<evidence type="ECO:0000256" key="1">
    <source>
        <dbReference type="SAM" id="Phobius"/>
    </source>
</evidence>
<proteinExistence type="predicted"/>